<dbReference type="SUPFAM" id="SSF50978">
    <property type="entry name" value="WD40 repeat-like"/>
    <property type="match status" value="1"/>
</dbReference>
<dbReference type="Proteomes" id="UP000281549">
    <property type="component" value="Unassembled WGS sequence"/>
</dbReference>
<dbReference type="SMART" id="SM00320">
    <property type="entry name" value="WD40"/>
    <property type="match status" value="8"/>
</dbReference>
<dbReference type="GO" id="GO:0034967">
    <property type="term" value="C:Set3 complex"/>
    <property type="evidence" value="ECO:0007669"/>
    <property type="project" value="UniProtKB-ARBA"/>
</dbReference>
<dbReference type="PROSITE" id="PS00678">
    <property type="entry name" value="WD_REPEATS_1"/>
    <property type="match status" value="1"/>
</dbReference>
<dbReference type="InterPro" id="IPR020472">
    <property type="entry name" value="WD40_PAC1"/>
</dbReference>
<feature type="repeat" description="WD" evidence="7">
    <location>
        <begin position="201"/>
        <end position="242"/>
    </location>
</feature>
<dbReference type="PANTHER" id="PTHR22846">
    <property type="entry name" value="WD40 REPEAT PROTEIN"/>
    <property type="match status" value="1"/>
</dbReference>
<keyword evidence="4" id="KW-0805">Transcription regulation</keyword>
<dbReference type="Pfam" id="PF08513">
    <property type="entry name" value="LisH"/>
    <property type="match status" value="1"/>
</dbReference>
<dbReference type="AlphaFoldDB" id="A0A4P9YPG7"/>
<evidence type="ECO:0000256" key="1">
    <source>
        <dbReference type="ARBA" id="ARBA00004123"/>
    </source>
</evidence>
<evidence type="ECO:0000256" key="7">
    <source>
        <dbReference type="PROSITE-ProRule" id="PRU00221"/>
    </source>
</evidence>
<evidence type="ECO:0000313" key="8">
    <source>
        <dbReference type="EMBL" id="RKP21504.1"/>
    </source>
</evidence>
<evidence type="ECO:0000256" key="4">
    <source>
        <dbReference type="ARBA" id="ARBA00023015"/>
    </source>
</evidence>
<name>A0A4P9YPG7_ROZAC</name>
<reference evidence="9" key="1">
    <citation type="journal article" date="2018" name="Nat. Microbiol.">
        <title>Leveraging single-cell genomics to expand the fungal tree of life.</title>
        <authorList>
            <person name="Ahrendt S.R."/>
            <person name="Quandt C.A."/>
            <person name="Ciobanu D."/>
            <person name="Clum A."/>
            <person name="Salamov A."/>
            <person name="Andreopoulos B."/>
            <person name="Cheng J.F."/>
            <person name="Woyke T."/>
            <person name="Pelin A."/>
            <person name="Henrissat B."/>
            <person name="Reynolds N.K."/>
            <person name="Benny G.L."/>
            <person name="Smith M.E."/>
            <person name="James T.Y."/>
            <person name="Grigoriev I.V."/>
        </authorList>
    </citation>
    <scope>NUCLEOTIDE SEQUENCE [LARGE SCALE GENOMIC DNA]</scope>
    <source>
        <strain evidence="9">CSF55</strain>
    </source>
</reference>
<dbReference type="GO" id="GO:0006357">
    <property type="term" value="P:regulation of transcription by RNA polymerase II"/>
    <property type="evidence" value="ECO:0007669"/>
    <property type="project" value="TreeGrafter"/>
</dbReference>
<dbReference type="FunFam" id="1.20.960.30:FF:000001">
    <property type="entry name" value="F-box-like/WD repeat-containing protein TBL1XR1"/>
    <property type="match status" value="1"/>
</dbReference>
<proteinExistence type="predicted"/>
<keyword evidence="2 7" id="KW-0853">WD repeat</keyword>
<dbReference type="Gene3D" id="2.130.10.10">
    <property type="entry name" value="YVTN repeat-like/Quinoprotein amine dehydrogenase"/>
    <property type="match status" value="1"/>
</dbReference>
<dbReference type="InterPro" id="IPR015943">
    <property type="entry name" value="WD40/YVTN_repeat-like_dom_sf"/>
</dbReference>
<evidence type="ECO:0000256" key="3">
    <source>
        <dbReference type="ARBA" id="ARBA00022737"/>
    </source>
</evidence>
<evidence type="ECO:0000256" key="5">
    <source>
        <dbReference type="ARBA" id="ARBA00023163"/>
    </source>
</evidence>
<feature type="repeat" description="WD" evidence="7">
    <location>
        <begin position="284"/>
        <end position="325"/>
    </location>
</feature>
<evidence type="ECO:0000256" key="2">
    <source>
        <dbReference type="ARBA" id="ARBA00022574"/>
    </source>
</evidence>
<gene>
    <name evidence="8" type="ORF">ROZALSC1DRAFT_27088</name>
</gene>
<feature type="repeat" description="WD" evidence="7">
    <location>
        <begin position="326"/>
        <end position="368"/>
    </location>
</feature>
<evidence type="ECO:0000256" key="6">
    <source>
        <dbReference type="ARBA" id="ARBA00023242"/>
    </source>
</evidence>
<accession>A0A4P9YPG7</accession>
<dbReference type="EMBL" id="ML004949">
    <property type="protein sequence ID" value="RKP21504.1"/>
    <property type="molecule type" value="Genomic_DNA"/>
</dbReference>
<keyword evidence="3" id="KW-0677">Repeat</keyword>
<feature type="repeat" description="WD" evidence="7">
    <location>
        <begin position="369"/>
        <end position="410"/>
    </location>
</feature>
<dbReference type="FunFam" id="2.130.10.10:FF:000218">
    <property type="entry name" value="WD40 repeat-containing protein HOS15"/>
    <property type="match status" value="1"/>
</dbReference>
<sequence length="445" mass="49728">MPSSITSDEVNFLVYRYLQESGFLHSSFSLAHESHLFSRLKGDVQVATGALVTLLQKALLYTEVETHFNENGSEKRCHQPFSLLQPHVCQEDNTMQIDDVVENGENNDKPLTLSGHSAEVFLCSWHPSKNIIATGSGDSTSRIWSIDNKYEELSVLKQNEGKEANDMTSLDWSHDGTRLATGSYDGTIKVWSDEGVELHSLRKHNGPVFSLRWNKDSTLLLSGCADKTSIVWDSHSGQIIQTFSNHSGATLDVDWKDTSTFASCSADKSIHVYSIDSTNPKQIFNGHLSEVNTVRWNNDGSLLASCSDDKTAKIWRPENSSCIETFSEHNREIYTLRWSPKDDNIVSTASFDATVKVWDVSTKSCLYTLNSHREPIYSIAYSPDGKYLASGSFDKHLNIWSTKDGKLIKSFLCDGGIFEVSWNAKCNRVAASTSRHTVNIFELGQ</sequence>
<keyword evidence="5" id="KW-0804">Transcription</keyword>
<dbReference type="InterPro" id="IPR006594">
    <property type="entry name" value="LisH"/>
</dbReference>
<keyword evidence="6" id="KW-0539">Nucleus</keyword>
<feature type="repeat" description="WD" evidence="7">
    <location>
        <begin position="160"/>
        <end position="192"/>
    </location>
</feature>
<dbReference type="PROSITE" id="PS50294">
    <property type="entry name" value="WD_REPEATS_REGION"/>
    <property type="match status" value="6"/>
</dbReference>
<dbReference type="PANTHER" id="PTHR22846:SF2">
    <property type="entry name" value="F-BOX-LIKE_WD REPEAT-CONTAINING PROTEIN EBI"/>
    <property type="match status" value="1"/>
</dbReference>
<dbReference type="InterPro" id="IPR019775">
    <property type="entry name" value="WD40_repeat_CS"/>
</dbReference>
<dbReference type="InterPro" id="IPR036322">
    <property type="entry name" value="WD40_repeat_dom_sf"/>
</dbReference>
<dbReference type="PRINTS" id="PR00320">
    <property type="entry name" value="GPROTEINBRPT"/>
</dbReference>
<dbReference type="Pfam" id="PF00400">
    <property type="entry name" value="WD40"/>
    <property type="match status" value="7"/>
</dbReference>
<evidence type="ECO:0000313" key="9">
    <source>
        <dbReference type="Proteomes" id="UP000281549"/>
    </source>
</evidence>
<dbReference type="PROSITE" id="PS50896">
    <property type="entry name" value="LISH"/>
    <property type="match status" value="1"/>
</dbReference>
<dbReference type="PROSITE" id="PS50082">
    <property type="entry name" value="WD_REPEATS_2"/>
    <property type="match status" value="6"/>
</dbReference>
<dbReference type="CDD" id="cd00200">
    <property type="entry name" value="WD40"/>
    <property type="match status" value="1"/>
</dbReference>
<comment type="subcellular location">
    <subcellularLocation>
        <location evidence="1">Nucleus</location>
    </subcellularLocation>
</comment>
<feature type="repeat" description="WD" evidence="7">
    <location>
        <begin position="113"/>
        <end position="154"/>
    </location>
</feature>
<dbReference type="SMART" id="SM00667">
    <property type="entry name" value="LisH"/>
    <property type="match status" value="1"/>
</dbReference>
<dbReference type="GO" id="GO:0003714">
    <property type="term" value="F:transcription corepressor activity"/>
    <property type="evidence" value="ECO:0007669"/>
    <property type="project" value="InterPro"/>
</dbReference>
<dbReference type="InterPro" id="IPR045183">
    <property type="entry name" value="Ebi-like"/>
</dbReference>
<protein>
    <submittedName>
        <fullName evidence="8">F-box-like/WD repeat-containing protein TBL1X</fullName>
    </submittedName>
</protein>
<dbReference type="InterPro" id="IPR001680">
    <property type="entry name" value="WD40_rpt"/>
</dbReference>
<dbReference type="Gene3D" id="1.20.960.30">
    <property type="match status" value="1"/>
</dbReference>
<organism evidence="8 9">
    <name type="scientific">Rozella allomycis (strain CSF55)</name>
    <dbReference type="NCBI Taxonomy" id="988480"/>
    <lineage>
        <taxon>Eukaryota</taxon>
        <taxon>Fungi</taxon>
        <taxon>Fungi incertae sedis</taxon>
        <taxon>Cryptomycota</taxon>
        <taxon>Cryptomycota incertae sedis</taxon>
        <taxon>Rozella</taxon>
    </lineage>
</organism>